<dbReference type="Proteomes" id="UP000050398">
    <property type="component" value="Unassembled WGS sequence"/>
</dbReference>
<dbReference type="GO" id="GO:0016990">
    <property type="term" value="F:arginine deiminase activity"/>
    <property type="evidence" value="ECO:0007669"/>
    <property type="project" value="TreeGrafter"/>
</dbReference>
<comment type="caution">
    <text evidence="1">The sequence shown here is derived from an EMBL/GenBank/DDBJ whole genome shotgun (WGS) entry which is preliminary data.</text>
</comment>
<name>A0A0P6W2I6_9BACI</name>
<dbReference type="eggNOG" id="COG1834">
    <property type="taxonomic scope" value="Bacteria"/>
</dbReference>
<dbReference type="SUPFAM" id="SSF55909">
    <property type="entry name" value="Pentein"/>
    <property type="match status" value="1"/>
</dbReference>
<sequence length="285" mass="32572">MSLNSPLVPKSKTYCTNEYGKLKKVVVVSPENMQIYEIINETQKHFLKENIDIDKAVSQHKTFVEELEKNGSEVIHLQPSTELNEQVFTRDIGFTIHDQFFVASMNTDVRRGEVKTLKHWLEENEVPYDELLHSIEGGDVLVDEENIWIGVSGRTNQLAIQSLRNKLTAYTVHELPLREDILHLDCVFTIISSEWALVYPPAFSKEDLATIKKHYNIITVTDEEQFQMGPNVLAIGDQKIISLTQNQALNERIRAEGFDVIELDLSEIIKSGGSFRCCTLPLIRE</sequence>
<gene>
    <name evidence="1" type="ORF">AM506_11620</name>
</gene>
<dbReference type="PANTHER" id="PTHR47271:SF2">
    <property type="entry name" value="ARGININE DEIMINASE"/>
    <property type="match status" value="1"/>
</dbReference>
<dbReference type="EMBL" id="LIXZ01000007">
    <property type="protein sequence ID" value="KPL59579.1"/>
    <property type="molecule type" value="Genomic_DNA"/>
</dbReference>
<organism evidence="1 2">
    <name type="scientific">Rossellomorea vietnamensis</name>
    <dbReference type="NCBI Taxonomy" id="218284"/>
    <lineage>
        <taxon>Bacteria</taxon>
        <taxon>Bacillati</taxon>
        <taxon>Bacillota</taxon>
        <taxon>Bacilli</taxon>
        <taxon>Bacillales</taxon>
        <taxon>Bacillaceae</taxon>
        <taxon>Rossellomorea</taxon>
    </lineage>
</organism>
<dbReference type="PANTHER" id="PTHR47271">
    <property type="entry name" value="ARGININE DEIMINASE"/>
    <property type="match status" value="1"/>
</dbReference>
<dbReference type="RefSeq" id="WP_060672648.1">
    <property type="nucleotide sequence ID" value="NZ_LIXZ01000007.1"/>
</dbReference>
<dbReference type="PATRIC" id="fig|218284.4.peg.4034"/>
<reference evidence="1 2" key="1">
    <citation type="submission" date="2015-08" db="EMBL/GenBank/DDBJ databases">
        <title>Draft Genome Sequence of Bacillus vietnamensis UCD-SED5.</title>
        <authorList>
            <person name="Lee R.D."/>
            <person name="Jospin G."/>
            <person name="Lang J.M."/>
            <person name="Coil D.A."/>
            <person name="Eisen J.A."/>
        </authorList>
    </citation>
    <scope>NUCLEOTIDE SEQUENCE [LARGE SCALE GENOMIC DNA]</scope>
    <source>
        <strain evidence="1 2">UCD-SED5</strain>
    </source>
</reference>
<proteinExistence type="predicted"/>
<dbReference type="OrthoDB" id="9814070at2"/>
<dbReference type="Pfam" id="PF19420">
    <property type="entry name" value="DDAH_eukar"/>
    <property type="match status" value="1"/>
</dbReference>
<accession>A0A0P6W2I6</accession>
<dbReference type="Gene3D" id="3.75.10.10">
    <property type="entry name" value="L-arginine/glycine Amidinotransferase, Chain A"/>
    <property type="match status" value="1"/>
</dbReference>
<evidence type="ECO:0000313" key="2">
    <source>
        <dbReference type="Proteomes" id="UP000050398"/>
    </source>
</evidence>
<dbReference type="GO" id="GO:0019546">
    <property type="term" value="P:L-arginine deiminase pathway"/>
    <property type="evidence" value="ECO:0007669"/>
    <property type="project" value="TreeGrafter"/>
</dbReference>
<evidence type="ECO:0000313" key="1">
    <source>
        <dbReference type="EMBL" id="KPL59579.1"/>
    </source>
</evidence>
<dbReference type="AlphaFoldDB" id="A0A0P6W2I6"/>
<protein>
    <submittedName>
        <fullName evidence="1">Uncharacterized protein</fullName>
    </submittedName>
</protein>